<dbReference type="InterPro" id="IPR012337">
    <property type="entry name" value="RNaseH-like_sf"/>
</dbReference>
<keyword evidence="5" id="KW-0378">Hydrolase</keyword>
<keyword evidence="3" id="KW-0479">Metal-binding</keyword>
<keyword evidence="9" id="KW-0239">DNA-directed DNA polymerase</keyword>
<evidence type="ECO:0000256" key="1">
    <source>
        <dbReference type="ARBA" id="ARBA00022695"/>
    </source>
</evidence>
<keyword evidence="2" id="KW-0540">Nuclease</keyword>
<keyword evidence="1" id="KW-0548">Nucleotidyltransferase</keyword>
<reference evidence="12" key="1">
    <citation type="submission" date="2021-03" db="EMBL/GenBank/DDBJ databases">
        <title>Draft genome sequence of rust myrtle Austropuccinia psidii MF-1, a brazilian biotype.</title>
        <authorList>
            <person name="Quecine M.C."/>
            <person name="Pachon D.M.R."/>
            <person name="Bonatelli M.L."/>
            <person name="Correr F.H."/>
            <person name="Franceschini L.M."/>
            <person name="Leite T.F."/>
            <person name="Margarido G.R.A."/>
            <person name="Almeida C.A."/>
            <person name="Ferrarezi J.A."/>
            <person name="Labate C.A."/>
        </authorList>
    </citation>
    <scope>NUCLEOTIDE SEQUENCE</scope>
    <source>
        <strain evidence="12">MF-1</strain>
    </source>
</reference>
<dbReference type="GO" id="GO:0003964">
    <property type="term" value="F:RNA-directed DNA polymerase activity"/>
    <property type="evidence" value="ECO:0007669"/>
    <property type="project" value="UniProtKB-KW"/>
</dbReference>
<accession>A0A9Q3GD12</accession>
<evidence type="ECO:0000256" key="7">
    <source>
        <dbReference type="ARBA" id="ARBA00022908"/>
    </source>
</evidence>
<evidence type="ECO:0000256" key="4">
    <source>
        <dbReference type="ARBA" id="ARBA00022759"/>
    </source>
</evidence>
<keyword evidence="13" id="KW-1185">Reference proteome</keyword>
<evidence type="ECO:0000313" key="12">
    <source>
        <dbReference type="EMBL" id="MBW0461712.1"/>
    </source>
</evidence>
<dbReference type="GO" id="GO:0006310">
    <property type="term" value="P:DNA recombination"/>
    <property type="evidence" value="ECO:0007669"/>
    <property type="project" value="UniProtKB-KW"/>
</dbReference>
<keyword evidence="7" id="KW-0229">DNA integration</keyword>
<dbReference type="PANTHER" id="PTHR42648:SF11">
    <property type="entry name" value="TRANSPOSON TY4-P GAG-POL POLYPROTEIN"/>
    <property type="match status" value="1"/>
</dbReference>
<dbReference type="Gene3D" id="3.30.420.10">
    <property type="entry name" value="Ribonuclease H-like superfamily/Ribonuclease H"/>
    <property type="match status" value="1"/>
</dbReference>
<proteinExistence type="predicted"/>
<comment type="caution">
    <text evidence="12">The sequence shown here is derived from an EMBL/GenBank/DDBJ whole genome shotgun (WGS) entry which is preliminary data.</text>
</comment>
<dbReference type="GO" id="GO:0003676">
    <property type="term" value="F:nucleic acid binding"/>
    <property type="evidence" value="ECO:0007669"/>
    <property type="project" value="InterPro"/>
</dbReference>
<protein>
    <recommendedName>
        <fullName evidence="14">GAG-pre-integrase domain-containing protein</fullName>
    </recommendedName>
</protein>
<dbReference type="OrthoDB" id="2506384at2759"/>
<evidence type="ECO:0000256" key="6">
    <source>
        <dbReference type="ARBA" id="ARBA00022842"/>
    </source>
</evidence>
<gene>
    <name evidence="12" type="ORF">O181_001427</name>
</gene>
<name>A0A9Q3GD12_9BASI</name>
<dbReference type="Proteomes" id="UP000765509">
    <property type="component" value="Unassembled WGS sequence"/>
</dbReference>
<keyword evidence="10" id="KW-0233">DNA recombination</keyword>
<feature type="compositionally biased region" description="Basic residues" evidence="11">
    <location>
        <begin position="1"/>
        <end position="14"/>
    </location>
</feature>
<evidence type="ECO:0000256" key="3">
    <source>
        <dbReference type="ARBA" id="ARBA00022723"/>
    </source>
</evidence>
<dbReference type="GO" id="GO:0015074">
    <property type="term" value="P:DNA integration"/>
    <property type="evidence" value="ECO:0007669"/>
    <property type="project" value="UniProtKB-KW"/>
</dbReference>
<dbReference type="InterPro" id="IPR036397">
    <property type="entry name" value="RNaseH_sf"/>
</dbReference>
<evidence type="ECO:0000256" key="8">
    <source>
        <dbReference type="ARBA" id="ARBA00022918"/>
    </source>
</evidence>
<evidence type="ECO:0008006" key="14">
    <source>
        <dbReference type="Google" id="ProtNLM"/>
    </source>
</evidence>
<keyword evidence="9" id="KW-0808">Transferase</keyword>
<keyword evidence="8" id="KW-0695">RNA-directed DNA polymerase</keyword>
<organism evidence="12 13">
    <name type="scientific">Austropuccinia psidii MF-1</name>
    <dbReference type="NCBI Taxonomy" id="1389203"/>
    <lineage>
        <taxon>Eukaryota</taxon>
        <taxon>Fungi</taxon>
        <taxon>Dikarya</taxon>
        <taxon>Basidiomycota</taxon>
        <taxon>Pucciniomycotina</taxon>
        <taxon>Pucciniomycetes</taxon>
        <taxon>Pucciniales</taxon>
        <taxon>Sphaerophragmiaceae</taxon>
        <taxon>Austropuccinia</taxon>
    </lineage>
</organism>
<evidence type="ECO:0000256" key="10">
    <source>
        <dbReference type="ARBA" id="ARBA00023172"/>
    </source>
</evidence>
<dbReference type="InterPro" id="IPR039537">
    <property type="entry name" value="Retrotran_Ty1/copia-like"/>
</dbReference>
<feature type="region of interest" description="Disordered" evidence="11">
    <location>
        <begin position="1"/>
        <end position="34"/>
    </location>
</feature>
<evidence type="ECO:0000256" key="5">
    <source>
        <dbReference type="ARBA" id="ARBA00022801"/>
    </source>
</evidence>
<dbReference type="PANTHER" id="PTHR42648">
    <property type="entry name" value="TRANSPOSASE, PUTATIVE-RELATED"/>
    <property type="match status" value="1"/>
</dbReference>
<dbReference type="GO" id="GO:0003887">
    <property type="term" value="F:DNA-directed DNA polymerase activity"/>
    <property type="evidence" value="ECO:0007669"/>
    <property type="project" value="UniProtKB-KW"/>
</dbReference>
<dbReference type="GO" id="GO:0016787">
    <property type="term" value="F:hydrolase activity"/>
    <property type="evidence" value="ECO:0007669"/>
    <property type="project" value="UniProtKB-KW"/>
</dbReference>
<keyword evidence="6" id="KW-0460">Magnesium</keyword>
<dbReference type="EMBL" id="AVOT02000207">
    <property type="protein sequence ID" value="MBW0461712.1"/>
    <property type="molecule type" value="Genomic_DNA"/>
</dbReference>
<sequence length="387" mass="43597">MEDKKQRNKGRKNGKKIDRPPVNNGKTDSDKRFKNLEKMIEKLQASMKPQSEHLATEKINDTISSDSNAFIVQEEAIYSADDGNKIYLDSGAGIKIIPVYYAPSGPVNLLSVSQLLDHGIQPVIKNDCFLLKKEQTIVAAFKREGNLFVSKIEVNKTFFTSNNDRDWHAILGHPSNRYLKHLMTTNQIKGKILLSRNCESGDFTSHRSGDQGIVLEWGLPESPQTNGVAEHSNENLCSKIQCLLAQSRIPIQMWTEDAKHSSLLLNLLPHRAINMKSPQKLLEKTKINIEKGINLNSLIPFGMKTTVHLKNSKSKLDPRGETLKALTYESYSDDLDNQPTAVLEHENHEIPIDTHEAVSHNLTEEAEVQVKGNPSLGTHKHYEYVTY</sequence>
<dbReference type="AlphaFoldDB" id="A0A9Q3GD12"/>
<evidence type="ECO:0000256" key="11">
    <source>
        <dbReference type="SAM" id="MobiDB-lite"/>
    </source>
</evidence>
<evidence type="ECO:0000313" key="13">
    <source>
        <dbReference type="Proteomes" id="UP000765509"/>
    </source>
</evidence>
<dbReference type="SUPFAM" id="SSF53098">
    <property type="entry name" value="Ribonuclease H-like"/>
    <property type="match status" value="1"/>
</dbReference>
<evidence type="ECO:0000256" key="2">
    <source>
        <dbReference type="ARBA" id="ARBA00022722"/>
    </source>
</evidence>
<dbReference type="GO" id="GO:0004519">
    <property type="term" value="F:endonuclease activity"/>
    <property type="evidence" value="ECO:0007669"/>
    <property type="project" value="UniProtKB-KW"/>
</dbReference>
<keyword evidence="4" id="KW-0255">Endonuclease</keyword>
<dbReference type="GO" id="GO:0046872">
    <property type="term" value="F:metal ion binding"/>
    <property type="evidence" value="ECO:0007669"/>
    <property type="project" value="UniProtKB-KW"/>
</dbReference>
<evidence type="ECO:0000256" key="9">
    <source>
        <dbReference type="ARBA" id="ARBA00022932"/>
    </source>
</evidence>